<accession>A0A7X1SSZ5</accession>
<evidence type="ECO:0000313" key="2">
    <source>
        <dbReference type="Proteomes" id="UP000432209"/>
    </source>
</evidence>
<gene>
    <name evidence="1" type="ORF">GFJ39_14110</name>
</gene>
<dbReference type="EMBL" id="WIPH01000121">
    <property type="protein sequence ID" value="MQS00281.1"/>
    <property type="molecule type" value="Genomic_DNA"/>
</dbReference>
<proteinExistence type="predicted"/>
<protein>
    <submittedName>
        <fullName evidence="1">Uncharacterized protein</fullName>
    </submittedName>
</protein>
<dbReference type="AlphaFoldDB" id="A0A7X1SSZ5"/>
<keyword evidence="2" id="KW-1185">Reference proteome</keyword>
<evidence type="ECO:0000313" key="1">
    <source>
        <dbReference type="EMBL" id="MQS00281.1"/>
    </source>
</evidence>
<organism evidence="1 2">
    <name type="scientific">Gluconobacter aidae</name>
    <dbReference type="NCBI Taxonomy" id="2662454"/>
    <lineage>
        <taxon>Bacteria</taxon>
        <taxon>Pseudomonadati</taxon>
        <taxon>Pseudomonadota</taxon>
        <taxon>Alphaproteobacteria</taxon>
        <taxon>Acetobacterales</taxon>
        <taxon>Acetobacteraceae</taxon>
        <taxon>Gluconobacter</taxon>
    </lineage>
</organism>
<comment type="caution">
    <text evidence="1">The sequence shown here is derived from an EMBL/GenBank/DDBJ whole genome shotgun (WGS) entry which is preliminary data.</text>
</comment>
<sequence>MQQVDNFLDIIAGHFEQTDAFLTGLKQTQAVSTAVTKTRETMLRDEIAGLRKLVVDIKASSGALTPVPALSVEEEQED</sequence>
<name>A0A7X1SSZ5_9PROT</name>
<feature type="non-terminal residue" evidence="1">
    <location>
        <position position="78"/>
    </location>
</feature>
<dbReference type="RefSeq" id="WP_153432067.1">
    <property type="nucleotide sequence ID" value="NZ_WIPH01000121.1"/>
</dbReference>
<reference evidence="1 2" key="1">
    <citation type="submission" date="2019-10" db="EMBL/GenBank/DDBJ databases">
        <title>Gluconobacter aidae sp. nov., a novel species of acetic acid bacteria isolated in Thailand.</title>
        <authorList>
            <person name="Yukphan P."/>
            <person name="Charoenyingcharoen P."/>
            <person name="Malimas S."/>
            <person name="Muramatsu Y."/>
            <person name="Nakagawa Y."/>
            <person name="Tanasupawat S."/>
            <person name="Yamada Y."/>
        </authorList>
    </citation>
    <scope>NUCLEOTIDE SEQUENCE [LARGE SCALE GENOMIC DNA]</scope>
    <source>
        <strain evidence="1 2">AC10</strain>
    </source>
</reference>
<dbReference type="Proteomes" id="UP000432209">
    <property type="component" value="Unassembled WGS sequence"/>
</dbReference>